<proteinExistence type="predicted"/>
<accession>A0A4U5NTG2</accession>
<evidence type="ECO:0000313" key="1">
    <source>
        <dbReference type="EMBL" id="TKR86777.1"/>
    </source>
</evidence>
<dbReference type="Proteomes" id="UP000298663">
    <property type="component" value="Unassembled WGS sequence"/>
</dbReference>
<organism evidence="1 2">
    <name type="scientific">Steinernema carpocapsae</name>
    <name type="common">Entomopathogenic nematode</name>
    <dbReference type="NCBI Taxonomy" id="34508"/>
    <lineage>
        <taxon>Eukaryota</taxon>
        <taxon>Metazoa</taxon>
        <taxon>Ecdysozoa</taxon>
        <taxon>Nematoda</taxon>
        <taxon>Chromadorea</taxon>
        <taxon>Rhabditida</taxon>
        <taxon>Tylenchina</taxon>
        <taxon>Panagrolaimomorpha</taxon>
        <taxon>Strongyloidoidea</taxon>
        <taxon>Steinernematidae</taxon>
        <taxon>Steinernema</taxon>
    </lineage>
</organism>
<reference evidence="1 2" key="2">
    <citation type="journal article" date="2019" name="G3 (Bethesda)">
        <title>Hybrid Assembly of the Genome of the Entomopathogenic Nematode Steinernema carpocapsae Identifies the X-Chromosome.</title>
        <authorList>
            <person name="Serra L."/>
            <person name="Macchietto M."/>
            <person name="Macias-Munoz A."/>
            <person name="McGill C.J."/>
            <person name="Rodriguez I.M."/>
            <person name="Rodriguez B."/>
            <person name="Murad R."/>
            <person name="Mortazavi A."/>
        </authorList>
    </citation>
    <scope>NUCLEOTIDE SEQUENCE [LARGE SCALE GENOMIC DNA]</scope>
    <source>
        <strain evidence="1 2">ALL</strain>
    </source>
</reference>
<evidence type="ECO:0000313" key="2">
    <source>
        <dbReference type="Proteomes" id="UP000298663"/>
    </source>
</evidence>
<name>A0A4U5NTG2_STECR</name>
<sequence length="118" mass="13093">MRVSLTTILSVADRVRLKSSCACLDWTTATSETDRSFLANEREITPLCLASERRTKILESYEVQLASSTHGLSAANKLCPKVSHHFARSVSHILAVLCERTDLENSNGLRHLKPKAID</sequence>
<gene>
    <name evidence="1" type="ORF">L596_011296</name>
</gene>
<protein>
    <submittedName>
        <fullName evidence="1">Uncharacterized protein</fullName>
    </submittedName>
</protein>
<dbReference type="AlphaFoldDB" id="A0A4U5NTG2"/>
<keyword evidence="2" id="KW-1185">Reference proteome</keyword>
<dbReference type="EMBL" id="AZBU02000003">
    <property type="protein sequence ID" value="TKR86777.1"/>
    <property type="molecule type" value="Genomic_DNA"/>
</dbReference>
<reference evidence="1 2" key="1">
    <citation type="journal article" date="2015" name="Genome Biol.">
        <title>Comparative genomics of Steinernema reveals deeply conserved gene regulatory networks.</title>
        <authorList>
            <person name="Dillman A.R."/>
            <person name="Macchietto M."/>
            <person name="Porter C.F."/>
            <person name="Rogers A."/>
            <person name="Williams B."/>
            <person name="Antoshechkin I."/>
            <person name="Lee M.M."/>
            <person name="Goodwin Z."/>
            <person name="Lu X."/>
            <person name="Lewis E.E."/>
            <person name="Goodrich-Blair H."/>
            <person name="Stock S.P."/>
            <person name="Adams B.J."/>
            <person name="Sternberg P.W."/>
            <person name="Mortazavi A."/>
        </authorList>
    </citation>
    <scope>NUCLEOTIDE SEQUENCE [LARGE SCALE GENOMIC DNA]</scope>
    <source>
        <strain evidence="1 2">ALL</strain>
    </source>
</reference>
<comment type="caution">
    <text evidence="1">The sequence shown here is derived from an EMBL/GenBank/DDBJ whole genome shotgun (WGS) entry which is preliminary data.</text>
</comment>